<feature type="compositionally biased region" description="Basic and acidic residues" evidence="1">
    <location>
        <begin position="42"/>
        <end position="51"/>
    </location>
</feature>
<dbReference type="EMBL" id="JAFIRN010000016">
    <property type="protein sequence ID" value="KAG5833197.1"/>
    <property type="molecule type" value="Genomic_DNA"/>
</dbReference>
<dbReference type="AlphaFoldDB" id="A0A9D3LMX4"/>
<comment type="caution">
    <text evidence="2">The sequence shown here is derived from an EMBL/GenBank/DDBJ whole genome shotgun (WGS) entry which is preliminary data.</text>
</comment>
<sequence>MYNFQKSRSWRQDKTYLRTKRSGAKDGAVLQKQIRVAGWDGSEGRAARVKGEGNSGSAGSRLGPCERGDAMNQLAL</sequence>
<reference evidence="2" key="1">
    <citation type="submission" date="2021-01" db="EMBL/GenBank/DDBJ databases">
        <title>A chromosome-scale assembly of European eel, Anguilla anguilla.</title>
        <authorList>
            <person name="Henkel C."/>
            <person name="Jong-Raadsen S.A."/>
            <person name="Dufour S."/>
            <person name="Weltzien F.-A."/>
            <person name="Palstra A.P."/>
            <person name="Pelster B."/>
            <person name="Spaink H.P."/>
            <person name="Van Den Thillart G.E."/>
            <person name="Jansen H."/>
            <person name="Zahm M."/>
            <person name="Klopp C."/>
            <person name="Cedric C."/>
            <person name="Louis A."/>
            <person name="Berthelot C."/>
            <person name="Parey E."/>
            <person name="Roest Crollius H."/>
            <person name="Montfort J."/>
            <person name="Robinson-Rechavi M."/>
            <person name="Bucao C."/>
            <person name="Bouchez O."/>
            <person name="Gislard M."/>
            <person name="Lluch J."/>
            <person name="Milhes M."/>
            <person name="Lampietro C."/>
            <person name="Lopez Roques C."/>
            <person name="Donnadieu C."/>
            <person name="Braasch I."/>
            <person name="Desvignes T."/>
            <person name="Postlethwait J."/>
            <person name="Bobe J."/>
            <person name="Guiguen Y."/>
            <person name="Dirks R."/>
        </authorList>
    </citation>
    <scope>NUCLEOTIDE SEQUENCE</scope>
    <source>
        <strain evidence="2">Tag_6206</strain>
        <tissue evidence="2">Liver</tissue>
    </source>
</reference>
<evidence type="ECO:0000256" key="1">
    <source>
        <dbReference type="SAM" id="MobiDB-lite"/>
    </source>
</evidence>
<evidence type="ECO:0000313" key="3">
    <source>
        <dbReference type="Proteomes" id="UP001044222"/>
    </source>
</evidence>
<evidence type="ECO:0000313" key="2">
    <source>
        <dbReference type="EMBL" id="KAG5833197.1"/>
    </source>
</evidence>
<feature type="region of interest" description="Disordered" evidence="1">
    <location>
        <begin position="41"/>
        <end position="76"/>
    </location>
</feature>
<proteinExistence type="predicted"/>
<protein>
    <submittedName>
        <fullName evidence="2">Uncharacterized protein</fullName>
    </submittedName>
</protein>
<keyword evidence="3" id="KW-1185">Reference proteome</keyword>
<dbReference type="Proteomes" id="UP001044222">
    <property type="component" value="Chromosome 16"/>
</dbReference>
<gene>
    <name evidence="2" type="ORF">ANANG_G00273320</name>
</gene>
<accession>A0A9D3LMX4</accession>
<organism evidence="2 3">
    <name type="scientific">Anguilla anguilla</name>
    <name type="common">European freshwater eel</name>
    <name type="synonym">Muraena anguilla</name>
    <dbReference type="NCBI Taxonomy" id="7936"/>
    <lineage>
        <taxon>Eukaryota</taxon>
        <taxon>Metazoa</taxon>
        <taxon>Chordata</taxon>
        <taxon>Craniata</taxon>
        <taxon>Vertebrata</taxon>
        <taxon>Euteleostomi</taxon>
        <taxon>Actinopterygii</taxon>
        <taxon>Neopterygii</taxon>
        <taxon>Teleostei</taxon>
        <taxon>Anguilliformes</taxon>
        <taxon>Anguillidae</taxon>
        <taxon>Anguilla</taxon>
    </lineage>
</organism>
<name>A0A9D3LMX4_ANGAN</name>